<dbReference type="Pfam" id="PF13489">
    <property type="entry name" value="Methyltransf_23"/>
    <property type="match status" value="1"/>
</dbReference>
<evidence type="ECO:0000313" key="1">
    <source>
        <dbReference type="EMBL" id="OXA81454.1"/>
    </source>
</evidence>
<accession>A0ABX4BVE6</accession>
<name>A0ABX4BVE6_FLAFR</name>
<sequence length="580" mass="68218">MNNTDSFRLNSFVLQSGFKRTYISSIDKIDYSDGQVEDEIFTVLCDLEDCNVEKHEYLEDQIKDWPTKYHFGWERQNILSTIKFDENDKVLELGAGTGVLTDFLVKNVEYVCSIEGTFSRGRCIEKRCFDSTNFDVIIANFLEVDLNSLFSNFKFDKILLIGVLEYIPKYSNLSSEEAIQKILNTCNQLLSENGELIIAIENKLGLKYLMGWDEDHNGQKFYSVESKYKTRNDFATFSKNEIEREIKKANFQVVNFSYPFPDYKLPSLIINESENLKNKEFKELLKNLLYEIKVPNYDLKHTIHDLNQIKFGRVLSNIIDEEILPSISNSFLIVAEKNPKQIKNNILAVYFSAQRRYKFANKILFKSQFQNMFIEKSWLYTDQDQGKNILNLNCRKDIIQDCVLGISLHVKFDNLYYINDEVAYKVLLNKWIQFLKTNLNGFEFTFDIVPFNAILSENDIITMIDVDEWEMGKKLSIAQLLYRYFILNKEHLVWLYPNIIGFENKMLELLEDYQINLINISEFHEIDILHHYSQIAIMRKPYSTSLISPTAKEITLKQTVKLVLKKTYAVFKRRVYKILK</sequence>
<gene>
    <name evidence="1" type="ORF">B0A65_04140</name>
</gene>
<dbReference type="Proteomes" id="UP000198382">
    <property type="component" value="Unassembled WGS sequence"/>
</dbReference>
<dbReference type="CDD" id="cd02440">
    <property type="entry name" value="AdoMet_MTases"/>
    <property type="match status" value="1"/>
</dbReference>
<dbReference type="SUPFAM" id="SSF53335">
    <property type="entry name" value="S-adenosyl-L-methionine-dependent methyltransferases"/>
    <property type="match status" value="1"/>
</dbReference>
<dbReference type="InterPro" id="IPR029063">
    <property type="entry name" value="SAM-dependent_MTases_sf"/>
</dbReference>
<proteinExistence type="predicted"/>
<keyword evidence="2" id="KW-1185">Reference proteome</keyword>
<reference evidence="1 2" key="1">
    <citation type="submission" date="2016-11" db="EMBL/GenBank/DDBJ databases">
        <title>Whole genomes of Flavobacteriaceae.</title>
        <authorList>
            <person name="Stine C."/>
            <person name="Li C."/>
            <person name="Tadesse D."/>
        </authorList>
    </citation>
    <scope>NUCLEOTIDE SEQUENCE [LARGE SCALE GENOMIC DNA]</scope>
    <source>
        <strain evidence="1 2">DSM 15937</strain>
    </source>
</reference>
<evidence type="ECO:0008006" key="3">
    <source>
        <dbReference type="Google" id="ProtNLM"/>
    </source>
</evidence>
<organism evidence="1 2">
    <name type="scientific">Flavobacterium frigidimaris</name>
    <dbReference type="NCBI Taxonomy" id="262320"/>
    <lineage>
        <taxon>Bacteria</taxon>
        <taxon>Pseudomonadati</taxon>
        <taxon>Bacteroidota</taxon>
        <taxon>Flavobacteriia</taxon>
        <taxon>Flavobacteriales</taxon>
        <taxon>Flavobacteriaceae</taxon>
        <taxon>Flavobacterium</taxon>
    </lineage>
</organism>
<dbReference type="EMBL" id="MUGV01000007">
    <property type="protein sequence ID" value="OXA81454.1"/>
    <property type="molecule type" value="Genomic_DNA"/>
</dbReference>
<dbReference type="RefSeq" id="WP_074659414.1">
    <property type="nucleotide sequence ID" value="NZ_MUGV01000007.1"/>
</dbReference>
<dbReference type="Gene3D" id="3.40.50.150">
    <property type="entry name" value="Vaccinia Virus protein VP39"/>
    <property type="match status" value="1"/>
</dbReference>
<evidence type="ECO:0000313" key="2">
    <source>
        <dbReference type="Proteomes" id="UP000198382"/>
    </source>
</evidence>
<comment type="caution">
    <text evidence="1">The sequence shown here is derived from an EMBL/GenBank/DDBJ whole genome shotgun (WGS) entry which is preliminary data.</text>
</comment>
<protein>
    <recommendedName>
        <fullName evidence="3">Methyltransferase domain-containing protein</fullName>
    </recommendedName>
</protein>